<sequence length="191" mass="21805">MRIVTFDIETANWMSDTGSSDPADLAIAVVGIHDSETDAYSCYLEHELPRLWEILERTDALVGYNSDHFDIPLLNKYYPGDLTRIRSLDLLQEVYRSLGRRLKLDTIAEATLGEGKSADGLQSLKWWRQGEIEKVKQYCQKDVELTKRVFDYALQNGALKYRDLGALKEVQLDTSNWLSGEAKPMTFTMGF</sequence>
<comment type="caution">
    <text evidence="2">The sequence shown here is derived from an EMBL/GenBank/DDBJ whole genome shotgun (WGS) entry which is preliminary data.</text>
</comment>
<evidence type="ECO:0000259" key="1">
    <source>
        <dbReference type="Pfam" id="PF13482"/>
    </source>
</evidence>
<name>A0A0G2AZU7_9BACT</name>
<proteinExistence type="predicted"/>
<accession>A0A0G2AZU7</accession>
<dbReference type="InterPro" id="IPR012337">
    <property type="entry name" value="RNaseH-like_sf"/>
</dbReference>
<evidence type="ECO:0000313" key="3">
    <source>
        <dbReference type="Proteomes" id="UP000034789"/>
    </source>
</evidence>
<protein>
    <submittedName>
        <fullName evidence="2">DEAD/DEAH box helicase domain protein</fullName>
    </submittedName>
</protein>
<dbReference type="GO" id="GO:0003676">
    <property type="term" value="F:nucleic acid binding"/>
    <property type="evidence" value="ECO:0007669"/>
    <property type="project" value="InterPro"/>
</dbReference>
<gene>
    <name evidence="2" type="ORF">UY98_C0021G0001</name>
</gene>
<dbReference type="Gene3D" id="3.30.420.10">
    <property type="entry name" value="Ribonuclease H-like superfamily/Ribonuclease H"/>
    <property type="match status" value="1"/>
</dbReference>
<dbReference type="InterPro" id="IPR038720">
    <property type="entry name" value="YprB_RNase_H-like_dom"/>
</dbReference>
<feature type="domain" description="YprB ribonuclease H-like" evidence="1">
    <location>
        <begin position="6"/>
        <end position="152"/>
    </location>
</feature>
<reference evidence="2 3" key="1">
    <citation type="journal article" date="2015" name="Nature">
        <title>rRNA introns, odd ribosomes, and small enigmatic genomes across a large radiation of phyla.</title>
        <authorList>
            <person name="Brown C.T."/>
            <person name="Hug L.A."/>
            <person name="Thomas B.C."/>
            <person name="Sharon I."/>
            <person name="Castelle C.J."/>
            <person name="Singh A."/>
            <person name="Wilkins M.J."/>
            <person name="Williams K.H."/>
            <person name="Banfield J.F."/>
        </authorList>
    </citation>
    <scope>NUCLEOTIDE SEQUENCE [LARGE SCALE GENOMIC DNA]</scope>
</reference>
<keyword evidence="2" id="KW-0067">ATP-binding</keyword>
<keyword evidence="2" id="KW-0378">Hydrolase</keyword>
<dbReference type="AlphaFoldDB" id="A0A0G2AZU7"/>
<dbReference type="GO" id="GO:0004386">
    <property type="term" value="F:helicase activity"/>
    <property type="evidence" value="ECO:0007669"/>
    <property type="project" value="UniProtKB-KW"/>
</dbReference>
<keyword evidence="2" id="KW-0547">Nucleotide-binding</keyword>
<dbReference type="EMBL" id="LCSD01000021">
    <property type="protein sequence ID" value="KKW47112.1"/>
    <property type="molecule type" value="Genomic_DNA"/>
</dbReference>
<dbReference type="Pfam" id="PF13482">
    <property type="entry name" value="RNase_H_2"/>
    <property type="match status" value="1"/>
</dbReference>
<organism evidence="2 3">
    <name type="scientific">Candidatus Kaiserbacteria bacterium GW2011_GWA2_58_9</name>
    <dbReference type="NCBI Taxonomy" id="1618672"/>
    <lineage>
        <taxon>Bacteria</taxon>
        <taxon>Candidatus Kaiseribacteriota</taxon>
    </lineage>
</organism>
<dbReference type="InterPro" id="IPR036397">
    <property type="entry name" value="RNaseH_sf"/>
</dbReference>
<dbReference type="SUPFAM" id="SSF53098">
    <property type="entry name" value="Ribonuclease H-like"/>
    <property type="match status" value="1"/>
</dbReference>
<evidence type="ECO:0000313" key="2">
    <source>
        <dbReference type="EMBL" id="KKW47112.1"/>
    </source>
</evidence>
<dbReference type="Proteomes" id="UP000034789">
    <property type="component" value="Unassembled WGS sequence"/>
</dbReference>
<keyword evidence="2" id="KW-0347">Helicase</keyword>